<dbReference type="Proteomes" id="UP000075683">
    <property type="component" value="Unassembled WGS sequence"/>
</dbReference>
<gene>
    <name evidence="1" type="ORF">B4135_0256</name>
</gene>
<dbReference type="STRING" id="301148.B4135_0256"/>
<comment type="caution">
    <text evidence="1">The sequence shown here is derived from an EMBL/GenBank/DDBJ whole genome shotgun (WGS) entry which is preliminary data.</text>
</comment>
<reference evidence="1 2" key="1">
    <citation type="submission" date="2016-01" db="EMBL/GenBank/DDBJ databases">
        <title>Draft Genome Sequences of Seven Thermophilic Sporeformers Isolated from Foods.</title>
        <authorList>
            <person name="Berendsen E.M."/>
            <person name="Wells-Bennik M.H."/>
            <person name="Krawcyk A.O."/>
            <person name="De Jong A."/>
            <person name="Holsappel S."/>
            <person name="Eijlander R.T."/>
            <person name="Kuipers O.P."/>
        </authorList>
    </citation>
    <scope>NUCLEOTIDE SEQUENCE [LARGE SCALE GENOMIC DNA]</scope>
    <source>
        <strain evidence="1 2">B4135</strain>
    </source>
</reference>
<evidence type="ECO:0000313" key="2">
    <source>
        <dbReference type="Proteomes" id="UP000075683"/>
    </source>
</evidence>
<sequence length="59" mass="6554">MVTLKSSTVYPWLLHILLSHLILQLIKDILNSVEIDKLMSSGPQARRREGTGVSRPPGS</sequence>
<evidence type="ECO:0000313" key="1">
    <source>
        <dbReference type="EMBL" id="KYD20838.1"/>
    </source>
</evidence>
<dbReference type="EMBL" id="LQYT01000028">
    <property type="protein sequence ID" value="KYD20838.1"/>
    <property type="molecule type" value="Genomic_DNA"/>
</dbReference>
<accession>A0A150M8K9</accession>
<protein>
    <submittedName>
        <fullName evidence="1">Uncharacterized protein</fullName>
    </submittedName>
</protein>
<proteinExistence type="predicted"/>
<organism evidence="1 2">
    <name type="scientific">Caldibacillus debilis</name>
    <dbReference type="NCBI Taxonomy" id="301148"/>
    <lineage>
        <taxon>Bacteria</taxon>
        <taxon>Bacillati</taxon>
        <taxon>Bacillota</taxon>
        <taxon>Bacilli</taxon>
        <taxon>Bacillales</taxon>
        <taxon>Bacillaceae</taxon>
        <taxon>Caldibacillus</taxon>
    </lineage>
</organism>
<dbReference type="AlphaFoldDB" id="A0A150M8K9"/>
<name>A0A150M8K9_9BACI</name>